<evidence type="ECO:0000256" key="6">
    <source>
        <dbReference type="ARBA" id="ARBA00022553"/>
    </source>
</evidence>
<dbReference type="PANTHER" id="PTHR27008:SF499">
    <property type="entry name" value="OS06G0581500 PROTEIN"/>
    <property type="match status" value="1"/>
</dbReference>
<dbReference type="Pfam" id="PF00560">
    <property type="entry name" value="LRR_1"/>
    <property type="match status" value="4"/>
</dbReference>
<dbReference type="Proteomes" id="UP001459277">
    <property type="component" value="Unassembled WGS sequence"/>
</dbReference>
<keyword evidence="11" id="KW-0677">Repeat</keyword>
<dbReference type="PROSITE" id="PS50011">
    <property type="entry name" value="PROTEIN_KINASE_DOM"/>
    <property type="match status" value="1"/>
</dbReference>
<comment type="catalytic activity">
    <reaction evidence="20">
        <text>L-seryl-[protein] + ATP = O-phospho-L-seryl-[protein] + ADP + H(+)</text>
        <dbReference type="Rhea" id="RHEA:17989"/>
        <dbReference type="Rhea" id="RHEA-COMP:9863"/>
        <dbReference type="Rhea" id="RHEA-COMP:11604"/>
        <dbReference type="ChEBI" id="CHEBI:15378"/>
        <dbReference type="ChEBI" id="CHEBI:29999"/>
        <dbReference type="ChEBI" id="CHEBI:30616"/>
        <dbReference type="ChEBI" id="CHEBI:83421"/>
        <dbReference type="ChEBI" id="CHEBI:456216"/>
        <dbReference type="EC" id="2.7.11.1"/>
    </reaction>
</comment>
<dbReference type="FunFam" id="3.80.10.10:FF:000275">
    <property type="entry name" value="Leucine-rich repeat receptor-like protein kinase"/>
    <property type="match status" value="1"/>
</dbReference>
<evidence type="ECO:0000256" key="20">
    <source>
        <dbReference type="ARBA" id="ARBA00048679"/>
    </source>
</evidence>
<dbReference type="FunFam" id="3.30.200.20:FF:000432">
    <property type="entry name" value="LRR receptor-like serine/threonine-protein kinase EFR"/>
    <property type="match status" value="1"/>
</dbReference>
<dbReference type="InterPro" id="IPR017441">
    <property type="entry name" value="Protein_kinase_ATP_BS"/>
</dbReference>
<evidence type="ECO:0000256" key="22">
    <source>
        <dbReference type="SAM" id="Phobius"/>
    </source>
</evidence>
<evidence type="ECO:0000256" key="21">
    <source>
        <dbReference type="PROSITE-ProRule" id="PRU10141"/>
    </source>
</evidence>
<dbReference type="InterPro" id="IPR003591">
    <property type="entry name" value="Leu-rich_rpt_typical-subtyp"/>
</dbReference>
<evidence type="ECO:0000313" key="24">
    <source>
        <dbReference type="EMBL" id="KAK9986106.1"/>
    </source>
</evidence>
<feature type="domain" description="Protein kinase" evidence="23">
    <location>
        <begin position="651"/>
        <end position="918"/>
    </location>
</feature>
<accession>A0AAW2BJM5</accession>
<name>A0AAW2BJM5_9ROSI</name>
<comment type="catalytic activity">
    <reaction evidence="19">
        <text>L-threonyl-[protein] + ATP = O-phospho-L-threonyl-[protein] + ADP + H(+)</text>
        <dbReference type="Rhea" id="RHEA:46608"/>
        <dbReference type="Rhea" id="RHEA-COMP:11060"/>
        <dbReference type="Rhea" id="RHEA-COMP:11605"/>
        <dbReference type="ChEBI" id="CHEBI:15378"/>
        <dbReference type="ChEBI" id="CHEBI:30013"/>
        <dbReference type="ChEBI" id="CHEBI:30616"/>
        <dbReference type="ChEBI" id="CHEBI:61977"/>
        <dbReference type="ChEBI" id="CHEBI:456216"/>
        <dbReference type="EC" id="2.7.11.1"/>
    </reaction>
</comment>
<evidence type="ECO:0000256" key="8">
    <source>
        <dbReference type="ARBA" id="ARBA00022679"/>
    </source>
</evidence>
<keyword evidence="17" id="KW-0675">Receptor</keyword>
<dbReference type="SUPFAM" id="SSF52058">
    <property type="entry name" value="L domain-like"/>
    <property type="match status" value="2"/>
</dbReference>
<keyword evidence="7" id="KW-0433">Leucine-rich repeat</keyword>
<keyword evidence="6" id="KW-0597">Phosphoprotein</keyword>
<proteinExistence type="inferred from homology"/>
<keyword evidence="15 22" id="KW-1133">Transmembrane helix</keyword>
<evidence type="ECO:0000256" key="4">
    <source>
        <dbReference type="ARBA" id="ARBA00022475"/>
    </source>
</evidence>
<keyword evidence="8" id="KW-0808">Transferase</keyword>
<dbReference type="InterPro" id="IPR008271">
    <property type="entry name" value="Ser/Thr_kinase_AS"/>
</dbReference>
<reference evidence="24 25" key="1">
    <citation type="submission" date="2024-01" db="EMBL/GenBank/DDBJ databases">
        <title>A telomere-to-telomere, gap-free genome of sweet tea (Lithocarpus litseifolius).</title>
        <authorList>
            <person name="Zhou J."/>
        </authorList>
    </citation>
    <scope>NUCLEOTIDE SEQUENCE [LARGE SCALE GENOMIC DNA]</scope>
    <source>
        <strain evidence="24">Zhou-2022a</strain>
        <tissue evidence="24">Leaf</tissue>
    </source>
</reference>
<organism evidence="24 25">
    <name type="scientific">Lithocarpus litseifolius</name>
    <dbReference type="NCBI Taxonomy" id="425828"/>
    <lineage>
        <taxon>Eukaryota</taxon>
        <taxon>Viridiplantae</taxon>
        <taxon>Streptophyta</taxon>
        <taxon>Embryophyta</taxon>
        <taxon>Tracheophyta</taxon>
        <taxon>Spermatophyta</taxon>
        <taxon>Magnoliopsida</taxon>
        <taxon>eudicotyledons</taxon>
        <taxon>Gunneridae</taxon>
        <taxon>Pentapetalae</taxon>
        <taxon>rosids</taxon>
        <taxon>fabids</taxon>
        <taxon>Fagales</taxon>
        <taxon>Fagaceae</taxon>
        <taxon>Lithocarpus</taxon>
    </lineage>
</organism>
<dbReference type="InterPro" id="IPR051809">
    <property type="entry name" value="Plant_receptor-like_S/T_kinase"/>
</dbReference>
<keyword evidence="25" id="KW-1185">Reference proteome</keyword>
<evidence type="ECO:0000256" key="1">
    <source>
        <dbReference type="ARBA" id="ARBA00004251"/>
    </source>
</evidence>
<dbReference type="SMART" id="SM00220">
    <property type="entry name" value="S_TKc"/>
    <property type="match status" value="1"/>
</dbReference>
<dbReference type="PROSITE" id="PS00108">
    <property type="entry name" value="PROTEIN_KINASE_ST"/>
    <property type="match status" value="1"/>
</dbReference>
<dbReference type="Gene3D" id="3.30.200.20">
    <property type="entry name" value="Phosphorylase Kinase, domain 1"/>
    <property type="match status" value="1"/>
</dbReference>
<dbReference type="InterPro" id="IPR055414">
    <property type="entry name" value="LRR_R13L4/SHOC2-like"/>
</dbReference>
<evidence type="ECO:0000256" key="12">
    <source>
        <dbReference type="ARBA" id="ARBA00022741"/>
    </source>
</evidence>
<keyword evidence="4" id="KW-1003">Cell membrane</keyword>
<keyword evidence="13" id="KW-0418">Kinase</keyword>
<evidence type="ECO:0000256" key="11">
    <source>
        <dbReference type="ARBA" id="ARBA00022737"/>
    </source>
</evidence>
<evidence type="ECO:0000256" key="16">
    <source>
        <dbReference type="ARBA" id="ARBA00023136"/>
    </source>
</evidence>
<protein>
    <recommendedName>
        <fullName evidence="3">non-specific serine/threonine protein kinase</fullName>
        <ecNumber evidence="3">2.7.11.1</ecNumber>
    </recommendedName>
</protein>
<evidence type="ECO:0000256" key="2">
    <source>
        <dbReference type="ARBA" id="ARBA00009592"/>
    </source>
</evidence>
<sequence>MSSWNDSVHFCNWIGVTCSPSSKRVNVLDLEAKRLVGPIPPSLGNLTFLTGINLRNNSFIGEIPQEVGRLQRLHHLNLSRNSFGGKLPTNLSYCTQLRVLDIAYNNLIGQIPGHLSSLSKLVNLSLGMNNLMGSIPAWIGNFSSLNVLSLEQNNLQGSIPSELGRLSRLGYFRLALNNLSGTIPPRIFNISSIYFFSITQNHLHGSLPSDLGFTLPNLQIFYCGENNFTGPIPTSLPNASQLQRLAFNQNGLTGAVPQNLASMQGLVTLHINSNKLGYGKDGDLNFLSFLANSTGLEVLRFDENYFGGVLTNSIANLSTHLTFLDMGVNMIHRDIPIGIGNLVNLSSLGLGGNYLGGTLPHVLGKLQKLNELYLSFNNFFGPIPSSLGNLTALIKLYMEENRFEGRIPPSLGNCGNLLVLNLSSNNLSGTIPKQVIGLSSLSILLDLSYNFLIGALPFEVGNLIHLTQLDLSKNRLSGKIPTTLGTCISLEYLYLDGNSFEGVIPQSLKNLRGLEDIDLSHNKLSGHIPEFLSKLLALKHLNISYNDFEGEVPSEGIFANARAISIFGNEKLCGGVQELNLSSCPSKHPKLHGKLLALKIIIPITSTIIFVLLLLYFFPTCSIKGALATPSLEDWQLPISYAELLESTNGFSENNLIGSGSFGSVYKGVLSRNGAIVAVKVLNLQQQGALKSFINECNALRDIRHRNLLKITSICSSLDHEGNGFKSIIFEFMCNGSLDQCLHPKSDEQHQRKRLSFLQRLNIAIDVAYALEYLHHHCQTPIVHCDLKPSNILLDEDMVAHVGDFGLAKILFEASKNPSKTQTLSSCGLKGSIGYIPPEYAMGGQVSTLGDIYSYGILLLEMFTGKRPTDEVFKDGQNIHTFIAMTLPEHVIDIVDPFIFLEEDEEEADHDARTEEDIEGSAKIREEDPGVNVSSRMIDCSMSVFKIGLSRSATSPNERIRINVVLNEMNAIRDIVHKLKKGKRRARYDNSIFLIN</sequence>
<keyword evidence="12 21" id="KW-0547">Nucleotide-binding</keyword>
<dbReference type="Pfam" id="PF23598">
    <property type="entry name" value="LRR_14"/>
    <property type="match status" value="1"/>
</dbReference>
<dbReference type="InterPro" id="IPR000719">
    <property type="entry name" value="Prot_kinase_dom"/>
</dbReference>
<dbReference type="PRINTS" id="PR00019">
    <property type="entry name" value="LEURICHRPT"/>
</dbReference>
<dbReference type="Gene3D" id="3.80.10.10">
    <property type="entry name" value="Ribonuclease Inhibitor"/>
    <property type="match status" value="3"/>
</dbReference>
<dbReference type="EMBL" id="JAZDWU010000011">
    <property type="protein sequence ID" value="KAK9986106.1"/>
    <property type="molecule type" value="Genomic_DNA"/>
</dbReference>
<dbReference type="InterPro" id="IPR001611">
    <property type="entry name" value="Leu-rich_rpt"/>
</dbReference>
<dbReference type="GO" id="GO:0005886">
    <property type="term" value="C:plasma membrane"/>
    <property type="evidence" value="ECO:0007669"/>
    <property type="project" value="UniProtKB-SubCell"/>
</dbReference>
<dbReference type="GO" id="GO:0005524">
    <property type="term" value="F:ATP binding"/>
    <property type="evidence" value="ECO:0007669"/>
    <property type="project" value="UniProtKB-UniRule"/>
</dbReference>
<dbReference type="EC" id="2.7.11.1" evidence="3"/>
<keyword evidence="18" id="KW-0325">Glycoprotein</keyword>
<comment type="subcellular location">
    <subcellularLocation>
        <location evidence="1">Cell membrane</location>
        <topology evidence="1">Single-pass type I membrane protein</topology>
    </subcellularLocation>
</comment>
<evidence type="ECO:0000259" key="23">
    <source>
        <dbReference type="PROSITE" id="PS50011"/>
    </source>
</evidence>
<keyword evidence="9 22" id="KW-0812">Transmembrane</keyword>
<dbReference type="InterPro" id="IPR032675">
    <property type="entry name" value="LRR_dom_sf"/>
</dbReference>
<dbReference type="InterPro" id="IPR011009">
    <property type="entry name" value="Kinase-like_dom_sf"/>
</dbReference>
<comment type="similarity">
    <text evidence="2">Belongs to the RLP family.</text>
</comment>
<dbReference type="AlphaFoldDB" id="A0AAW2BJM5"/>
<gene>
    <name evidence="24" type="ORF">SO802_031057</name>
</gene>
<dbReference type="PANTHER" id="PTHR27008">
    <property type="entry name" value="OS04G0122200 PROTEIN"/>
    <property type="match status" value="1"/>
</dbReference>
<evidence type="ECO:0000256" key="9">
    <source>
        <dbReference type="ARBA" id="ARBA00022692"/>
    </source>
</evidence>
<dbReference type="FunFam" id="3.80.10.10:FF:001158">
    <property type="entry name" value="Leucine-rich repeat protein kinase family protein"/>
    <property type="match status" value="1"/>
</dbReference>
<evidence type="ECO:0000256" key="14">
    <source>
        <dbReference type="ARBA" id="ARBA00022840"/>
    </source>
</evidence>
<comment type="caution">
    <text evidence="24">The sequence shown here is derived from an EMBL/GenBank/DDBJ whole genome shotgun (WGS) entry which is preliminary data.</text>
</comment>
<feature type="binding site" evidence="21">
    <location>
        <position position="680"/>
    </location>
    <ligand>
        <name>ATP</name>
        <dbReference type="ChEBI" id="CHEBI:30616"/>
    </ligand>
</feature>
<evidence type="ECO:0000256" key="7">
    <source>
        <dbReference type="ARBA" id="ARBA00022614"/>
    </source>
</evidence>
<keyword evidence="14 21" id="KW-0067">ATP-binding</keyword>
<keyword evidence="10" id="KW-0732">Signal</keyword>
<dbReference type="Gene3D" id="1.10.510.10">
    <property type="entry name" value="Transferase(Phosphotransferase) domain 1"/>
    <property type="match status" value="1"/>
</dbReference>
<keyword evidence="16 22" id="KW-0472">Membrane</keyword>
<evidence type="ECO:0000256" key="18">
    <source>
        <dbReference type="ARBA" id="ARBA00023180"/>
    </source>
</evidence>
<keyword evidence="5" id="KW-0723">Serine/threonine-protein kinase</keyword>
<dbReference type="PROSITE" id="PS00107">
    <property type="entry name" value="PROTEIN_KINASE_ATP"/>
    <property type="match status" value="1"/>
</dbReference>
<feature type="transmembrane region" description="Helical" evidence="22">
    <location>
        <begin position="596"/>
        <end position="618"/>
    </location>
</feature>
<dbReference type="SMART" id="SM00369">
    <property type="entry name" value="LRR_TYP"/>
    <property type="match status" value="6"/>
</dbReference>
<dbReference type="FunFam" id="3.80.10.10:FF:000288">
    <property type="entry name" value="LRR receptor-like serine/threonine-protein kinase EFR"/>
    <property type="match status" value="1"/>
</dbReference>
<dbReference type="SUPFAM" id="SSF56112">
    <property type="entry name" value="Protein kinase-like (PK-like)"/>
    <property type="match status" value="1"/>
</dbReference>
<evidence type="ECO:0000256" key="5">
    <source>
        <dbReference type="ARBA" id="ARBA00022527"/>
    </source>
</evidence>
<evidence type="ECO:0000256" key="3">
    <source>
        <dbReference type="ARBA" id="ARBA00012513"/>
    </source>
</evidence>
<dbReference type="FunFam" id="1.10.510.10:FF:000358">
    <property type="entry name" value="Putative leucine-rich repeat receptor-like serine/threonine-protein kinase"/>
    <property type="match status" value="1"/>
</dbReference>
<evidence type="ECO:0000256" key="17">
    <source>
        <dbReference type="ARBA" id="ARBA00023170"/>
    </source>
</evidence>
<evidence type="ECO:0000256" key="15">
    <source>
        <dbReference type="ARBA" id="ARBA00022989"/>
    </source>
</evidence>
<dbReference type="Pfam" id="PF07714">
    <property type="entry name" value="PK_Tyr_Ser-Thr"/>
    <property type="match status" value="1"/>
</dbReference>
<evidence type="ECO:0000313" key="25">
    <source>
        <dbReference type="Proteomes" id="UP001459277"/>
    </source>
</evidence>
<dbReference type="InterPro" id="IPR001245">
    <property type="entry name" value="Ser-Thr/Tyr_kinase_cat_dom"/>
</dbReference>
<evidence type="ECO:0000256" key="19">
    <source>
        <dbReference type="ARBA" id="ARBA00047899"/>
    </source>
</evidence>
<dbReference type="GO" id="GO:0004674">
    <property type="term" value="F:protein serine/threonine kinase activity"/>
    <property type="evidence" value="ECO:0007669"/>
    <property type="project" value="UniProtKB-KW"/>
</dbReference>
<evidence type="ECO:0000256" key="10">
    <source>
        <dbReference type="ARBA" id="ARBA00022729"/>
    </source>
</evidence>
<evidence type="ECO:0000256" key="13">
    <source>
        <dbReference type="ARBA" id="ARBA00022777"/>
    </source>
</evidence>